<dbReference type="Pfam" id="PF06722">
    <property type="entry name" value="EryCIII-like_C"/>
    <property type="match status" value="1"/>
</dbReference>
<evidence type="ECO:0000259" key="3">
    <source>
        <dbReference type="Pfam" id="PF03033"/>
    </source>
</evidence>
<protein>
    <submittedName>
        <fullName evidence="5">UDP-Glycosyltransferase/glycogen phosphorylase</fullName>
    </submittedName>
</protein>
<dbReference type="InterPro" id="IPR010610">
    <property type="entry name" value="EryCIII-like_C"/>
</dbReference>
<feature type="domain" description="Erythromycin biosynthesis protein CIII-like C-terminal" evidence="4">
    <location>
        <begin position="409"/>
        <end position="512"/>
    </location>
</feature>
<dbReference type="FunFam" id="3.40.50.2000:FF:000009">
    <property type="entry name" value="Sterol 3-beta-glucosyltransferase UGT80A2"/>
    <property type="match status" value="1"/>
</dbReference>
<feature type="domain" description="Glycosyltransferase family 28 N-terminal" evidence="3">
    <location>
        <begin position="91"/>
        <end position="252"/>
    </location>
</feature>
<dbReference type="OrthoDB" id="5835829at2759"/>
<dbReference type="Pfam" id="PF03033">
    <property type="entry name" value="Glyco_transf_28"/>
    <property type="match status" value="1"/>
</dbReference>
<dbReference type="InterPro" id="IPR050426">
    <property type="entry name" value="Glycosyltransferase_28"/>
</dbReference>
<dbReference type="PANTHER" id="PTHR48050:SF13">
    <property type="entry name" value="STEROL 3-BETA-GLUCOSYLTRANSFERASE UGT80A2"/>
    <property type="match status" value="1"/>
</dbReference>
<dbReference type="InterPro" id="IPR004276">
    <property type="entry name" value="GlycoTrans_28_N"/>
</dbReference>
<dbReference type="Proteomes" id="UP000800038">
    <property type="component" value="Unassembled WGS sequence"/>
</dbReference>
<accession>A0A6A5SA46</accession>
<organism evidence="5 6">
    <name type="scientific">Clathrospora elynae</name>
    <dbReference type="NCBI Taxonomy" id="706981"/>
    <lineage>
        <taxon>Eukaryota</taxon>
        <taxon>Fungi</taxon>
        <taxon>Dikarya</taxon>
        <taxon>Ascomycota</taxon>
        <taxon>Pezizomycotina</taxon>
        <taxon>Dothideomycetes</taxon>
        <taxon>Pleosporomycetidae</taxon>
        <taxon>Pleosporales</taxon>
        <taxon>Diademaceae</taxon>
        <taxon>Clathrospora</taxon>
    </lineage>
</organism>
<evidence type="ECO:0000259" key="4">
    <source>
        <dbReference type="Pfam" id="PF06722"/>
    </source>
</evidence>
<evidence type="ECO:0000313" key="6">
    <source>
        <dbReference type="Proteomes" id="UP000800038"/>
    </source>
</evidence>
<dbReference type="AlphaFoldDB" id="A0A6A5SA46"/>
<dbReference type="CDD" id="cd03784">
    <property type="entry name" value="GT1_Gtf-like"/>
    <property type="match status" value="1"/>
</dbReference>
<evidence type="ECO:0000256" key="1">
    <source>
        <dbReference type="ARBA" id="ARBA00022679"/>
    </source>
</evidence>
<dbReference type="InterPro" id="IPR002213">
    <property type="entry name" value="UDP_glucos_trans"/>
</dbReference>
<reference evidence="5" key="1">
    <citation type="journal article" date="2020" name="Stud. Mycol.">
        <title>101 Dothideomycetes genomes: a test case for predicting lifestyles and emergence of pathogens.</title>
        <authorList>
            <person name="Haridas S."/>
            <person name="Albert R."/>
            <person name="Binder M."/>
            <person name="Bloem J."/>
            <person name="Labutti K."/>
            <person name="Salamov A."/>
            <person name="Andreopoulos B."/>
            <person name="Baker S."/>
            <person name="Barry K."/>
            <person name="Bills G."/>
            <person name="Bluhm B."/>
            <person name="Cannon C."/>
            <person name="Castanera R."/>
            <person name="Culley D."/>
            <person name="Daum C."/>
            <person name="Ezra D."/>
            <person name="Gonzalez J."/>
            <person name="Henrissat B."/>
            <person name="Kuo A."/>
            <person name="Liang C."/>
            <person name="Lipzen A."/>
            <person name="Lutzoni F."/>
            <person name="Magnuson J."/>
            <person name="Mondo S."/>
            <person name="Nolan M."/>
            <person name="Ohm R."/>
            <person name="Pangilinan J."/>
            <person name="Park H.-J."/>
            <person name="Ramirez L."/>
            <person name="Alfaro M."/>
            <person name="Sun H."/>
            <person name="Tritt A."/>
            <person name="Yoshinaga Y."/>
            <person name="Zwiers L.-H."/>
            <person name="Turgeon B."/>
            <person name="Goodwin S."/>
            <person name="Spatafora J."/>
            <person name="Crous P."/>
            <person name="Grigoriev I."/>
        </authorList>
    </citation>
    <scope>NUCLEOTIDE SEQUENCE</scope>
    <source>
        <strain evidence="5">CBS 161.51</strain>
    </source>
</reference>
<feature type="region of interest" description="Disordered" evidence="2">
    <location>
        <begin position="1"/>
        <end position="21"/>
    </location>
</feature>
<dbReference type="PANTHER" id="PTHR48050">
    <property type="entry name" value="STEROL 3-BETA-GLUCOSYLTRANSFERASE"/>
    <property type="match status" value="1"/>
</dbReference>
<evidence type="ECO:0000256" key="2">
    <source>
        <dbReference type="SAM" id="MobiDB-lite"/>
    </source>
</evidence>
<dbReference type="FunFam" id="3.40.50.2000:FF:000268">
    <property type="entry name" value="Glycosyltransferase family 1 protein"/>
    <property type="match status" value="1"/>
</dbReference>
<dbReference type="GO" id="GO:0016906">
    <property type="term" value="F:sterol 3-beta-glucosyltransferase activity"/>
    <property type="evidence" value="ECO:0007669"/>
    <property type="project" value="UniProtKB-ARBA"/>
</dbReference>
<sequence>MPLDFRSAQRHDHYHDEKASGGINVSGQAAIQFHRNATHLRYWFDKAENDAAVCRPPECARPRRGSTALVDEFIKKKKSNVQDVQVPRLNIAIHICGSRGDVQPFIPIAKLLQSPPHGHRVRICTHPAFKDFVESNGIEFFSISGDPEALMVYMVKNPGLLPNMESIRAGDVGKRRKEMAEMVEGTWRSCIEAGNGMGEKVTALNVDSPEDLFIADAIIANPPSMGHIHCAEKLGIPLHIVFTMPWSPTKAFHHPLAAMEYGDVEASVANYFSFGVMELLTWQGLGDIINKFRTHTLKLDTISPLWGHQLIARLRVPHSYLWSQALIPRPADWGPHISITGFSFLKAGSDYTPPQDLADFLAKGPPPVYIGFGSIVVPDPVGLTKLIFEAVKLAKVRAIVSKGWGGVGAGEVPDDVYLIGNCPHDWLFQRVSCVVHHGGAGTTAAGISLGKPTVVVPFFGDQPFWGKARQLQATGAGPVPVPFKQMTAESLAESIAFALRDEVKAAVQNMADIIAEEDGSGDTVRDFEQKLEIDGLRCHLCPERLAIWRDKQTGAHLSGFAATTLAEKKLLNPKHLRLLRHRHWYTHEGAESPIVGVVGAFGGFMASIGTDTTDFLKRLKRQSREIDVEMQTPTDMNDEPKEATLDNITSKQFEHLAYRMAMKSYEDDLEQNLRKPRIHPAITTMRRKIAAKKAKGGRAYQVPSATAHYVGDLTATGAKALVALLYNVANGYRNLPSYALRNDPARHRDEITGFGSGCKLAGKEFVLGFVDAFQGIVRHPYLGAKQEGPLGLAKGIGRSIGGFGLHSMAAIFGVPGYFLKGVERGLLQRHLTTLQAEIFLIQLRRSALEFRKATESEKVQVVEKWKELRASIEKH</sequence>
<dbReference type="GO" id="GO:0005975">
    <property type="term" value="P:carbohydrate metabolic process"/>
    <property type="evidence" value="ECO:0007669"/>
    <property type="project" value="InterPro"/>
</dbReference>
<evidence type="ECO:0000313" key="5">
    <source>
        <dbReference type="EMBL" id="KAF1936793.1"/>
    </source>
</evidence>
<gene>
    <name evidence="5" type="ORF">EJ02DRAFT_358284</name>
</gene>
<feature type="compositionally biased region" description="Basic and acidic residues" evidence="2">
    <location>
        <begin position="7"/>
        <end position="19"/>
    </location>
</feature>
<dbReference type="SUPFAM" id="SSF53756">
    <property type="entry name" value="UDP-Glycosyltransferase/glycogen phosphorylase"/>
    <property type="match status" value="1"/>
</dbReference>
<name>A0A6A5SA46_9PLEO</name>
<proteinExistence type="predicted"/>
<dbReference type="EMBL" id="ML976169">
    <property type="protein sequence ID" value="KAF1936793.1"/>
    <property type="molecule type" value="Genomic_DNA"/>
</dbReference>
<dbReference type="Gene3D" id="3.40.50.2000">
    <property type="entry name" value="Glycogen Phosphorylase B"/>
    <property type="match status" value="2"/>
</dbReference>
<keyword evidence="1 5" id="KW-0808">Transferase</keyword>
<keyword evidence="6" id="KW-1185">Reference proteome</keyword>